<evidence type="ECO:0000256" key="2">
    <source>
        <dbReference type="ARBA" id="ARBA00022801"/>
    </source>
</evidence>
<dbReference type="InterPro" id="IPR002641">
    <property type="entry name" value="PNPLA_dom"/>
</dbReference>
<dbReference type="PANTHER" id="PTHR32176:SF121">
    <property type="entry name" value="PATATIN"/>
    <property type="match status" value="1"/>
</dbReference>
<evidence type="ECO:0000256" key="3">
    <source>
        <dbReference type="ARBA" id="ARBA00022821"/>
    </source>
</evidence>
<comment type="similarity">
    <text evidence="1 7">Belongs to the patatin family.</text>
</comment>
<keyword evidence="2 6" id="KW-0378">Hydrolase</keyword>
<dbReference type="EMBL" id="CACSLK010012206">
    <property type="protein sequence ID" value="CAA0814721.1"/>
    <property type="molecule type" value="Genomic_DNA"/>
</dbReference>
<protein>
    <recommendedName>
        <fullName evidence="7">Patatin</fullName>
        <ecNumber evidence="7">3.1.1.-</ecNumber>
    </recommendedName>
</protein>
<dbReference type="Gene3D" id="3.40.1090.10">
    <property type="entry name" value="Cytosolic phospholipase A2 catalytic domain"/>
    <property type="match status" value="1"/>
</dbReference>
<dbReference type="FunFam" id="3.40.1090.10:FF:000005">
    <property type="entry name" value="Patatin"/>
    <property type="match status" value="1"/>
</dbReference>
<keyword evidence="4 6" id="KW-0442">Lipid degradation</keyword>
<feature type="compositionally biased region" description="Polar residues" evidence="8">
    <location>
        <begin position="466"/>
        <end position="481"/>
    </location>
</feature>
<comment type="caution">
    <text evidence="10">The sequence shown here is derived from an EMBL/GenBank/DDBJ whole genome shotgun (WGS) entry which is preliminary data.</text>
</comment>
<evidence type="ECO:0000313" key="10">
    <source>
        <dbReference type="EMBL" id="CAA0814721.1"/>
    </source>
</evidence>
<proteinExistence type="inferred from homology"/>
<evidence type="ECO:0000256" key="7">
    <source>
        <dbReference type="RuleBase" id="RU361262"/>
    </source>
</evidence>
<dbReference type="GO" id="GO:0004620">
    <property type="term" value="F:phospholipase activity"/>
    <property type="evidence" value="ECO:0007669"/>
    <property type="project" value="TreeGrafter"/>
</dbReference>
<keyword evidence="3" id="KW-0611">Plant defense</keyword>
<dbReference type="Proteomes" id="UP001153555">
    <property type="component" value="Unassembled WGS sequence"/>
</dbReference>
<evidence type="ECO:0000259" key="9">
    <source>
        <dbReference type="PROSITE" id="PS51635"/>
    </source>
</evidence>
<dbReference type="CDD" id="cd07214">
    <property type="entry name" value="Pat17_isozyme_like"/>
    <property type="match status" value="1"/>
</dbReference>
<accession>A0A9N7MUS1</accession>
<feature type="short sequence motif" description="GXSXG" evidence="6">
    <location>
        <begin position="65"/>
        <end position="69"/>
    </location>
</feature>
<dbReference type="GO" id="GO:0047372">
    <property type="term" value="F:monoacylglycerol lipase activity"/>
    <property type="evidence" value="ECO:0007669"/>
    <property type="project" value="TreeGrafter"/>
</dbReference>
<gene>
    <name evidence="10" type="ORF">SHERM_14990</name>
</gene>
<evidence type="ECO:0000313" key="11">
    <source>
        <dbReference type="Proteomes" id="UP001153555"/>
    </source>
</evidence>
<keyword evidence="5 6" id="KW-0443">Lipid metabolism</keyword>
<dbReference type="OrthoDB" id="1658288at2759"/>
<dbReference type="GO" id="GO:0016042">
    <property type="term" value="P:lipid catabolic process"/>
    <property type="evidence" value="ECO:0007669"/>
    <property type="project" value="UniProtKB-UniRule"/>
</dbReference>
<evidence type="ECO:0000256" key="4">
    <source>
        <dbReference type="ARBA" id="ARBA00022963"/>
    </source>
</evidence>
<feature type="compositionally biased region" description="Polar residues" evidence="8">
    <location>
        <begin position="426"/>
        <end position="448"/>
    </location>
</feature>
<comment type="function">
    <text evidence="7">Lipolytic acyl hydrolase (LAH).</text>
</comment>
<keyword evidence="11" id="KW-1185">Reference proteome</keyword>
<evidence type="ECO:0000256" key="8">
    <source>
        <dbReference type="SAM" id="MobiDB-lite"/>
    </source>
</evidence>
<dbReference type="InterPro" id="IPR016035">
    <property type="entry name" value="Acyl_Trfase/lysoPLipase"/>
</dbReference>
<organism evidence="10 11">
    <name type="scientific">Striga hermonthica</name>
    <name type="common">Purple witchweed</name>
    <name type="synonym">Buchnera hermonthica</name>
    <dbReference type="NCBI Taxonomy" id="68872"/>
    <lineage>
        <taxon>Eukaryota</taxon>
        <taxon>Viridiplantae</taxon>
        <taxon>Streptophyta</taxon>
        <taxon>Embryophyta</taxon>
        <taxon>Tracheophyta</taxon>
        <taxon>Spermatophyta</taxon>
        <taxon>Magnoliopsida</taxon>
        <taxon>eudicotyledons</taxon>
        <taxon>Gunneridae</taxon>
        <taxon>Pentapetalae</taxon>
        <taxon>asterids</taxon>
        <taxon>lamiids</taxon>
        <taxon>Lamiales</taxon>
        <taxon>Orobanchaceae</taxon>
        <taxon>Buchnereae</taxon>
        <taxon>Striga</taxon>
    </lineage>
</organism>
<dbReference type="SUPFAM" id="SSF52151">
    <property type="entry name" value="FabD/lysophospholipase-like"/>
    <property type="match status" value="1"/>
</dbReference>
<feature type="short sequence motif" description="DGA/G" evidence="6">
    <location>
        <begin position="203"/>
        <end position="205"/>
    </location>
</feature>
<dbReference type="Pfam" id="PF01734">
    <property type="entry name" value="Patatin"/>
    <property type="match status" value="1"/>
</dbReference>
<dbReference type="AlphaFoldDB" id="A0A9N7MUS1"/>
<dbReference type="PANTHER" id="PTHR32176">
    <property type="entry name" value="XYLOSE ISOMERASE"/>
    <property type="match status" value="1"/>
</dbReference>
<feature type="short sequence motif" description="GXGXXG" evidence="6">
    <location>
        <begin position="27"/>
        <end position="32"/>
    </location>
</feature>
<evidence type="ECO:0000256" key="1">
    <source>
        <dbReference type="ARBA" id="ARBA00010240"/>
    </source>
</evidence>
<feature type="region of interest" description="Disordered" evidence="8">
    <location>
        <begin position="406"/>
        <end position="453"/>
    </location>
</feature>
<feature type="region of interest" description="Disordered" evidence="8">
    <location>
        <begin position="462"/>
        <end position="481"/>
    </location>
</feature>
<evidence type="ECO:0000256" key="5">
    <source>
        <dbReference type="ARBA" id="ARBA00023098"/>
    </source>
</evidence>
<name>A0A9N7MUS1_STRHE</name>
<reference evidence="10" key="1">
    <citation type="submission" date="2019-12" db="EMBL/GenBank/DDBJ databases">
        <authorList>
            <person name="Scholes J."/>
        </authorList>
    </citation>
    <scope>NUCLEOTIDE SEQUENCE</scope>
</reference>
<comment type="domain">
    <text evidence="7">The nitrogen atoms of the two glycine residues in the GGXR motif define the oxyanion hole, and stabilize the oxyanion that forms during the nucleophilic attack by the catalytic serine during substrate cleavage.</text>
</comment>
<dbReference type="EC" id="3.1.1.-" evidence="7"/>
<feature type="active site" description="Nucleophile" evidence="6">
    <location>
        <position position="67"/>
    </location>
</feature>
<sequence length="481" mass="53113">MATNSCLGTTNEPPNCDRYITVLSIDGGGIKGILPAVILDFLESQLQELDGENARLADYFDVVAGTSTGGLVTAMITSPDQNNRPLYAAKDITPFYLENCPKIFPQKRLKDKKLKFRIHSVLREKLKDAKLSQSITNIIIPAFDIKQLQPVVFSTLEAKKFPLLDPRLSDICISTSAAPTFLPGHEFVTRDQHGNVREYNLIDGGVAANNPTLIAINEVIKQMFGSRVDYLRMPPVDYPSLLTLSIGTGIARLEEKYNAKLVAKWGIMDWLLYGGTTPLLEIFNQASADMVDYHASLLFQSLQSQENYLRIQDDNLYGIENSVDVATVDNLERLVTIGKRLLRGPLSRVNIDTGLTQPVQDGGTNEDALKRFARLLSTERRCRQSKRLESLGAVSRLKISPVRNNRLKTEAMGLHPKSPTLRAGTEFSSQSKGRTTPSSVPTHATSAPSIDRQILHATSVRILTRPPSNDQPQKSLGSQSA</sequence>
<evidence type="ECO:0000256" key="6">
    <source>
        <dbReference type="PROSITE-ProRule" id="PRU01161"/>
    </source>
</evidence>
<dbReference type="GO" id="GO:0006952">
    <property type="term" value="P:defense response"/>
    <property type="evidence" value="ECO:0007669"/>
    <property type="project" value="UniProtKB-KW"/>
</dbReference>
<feature type="active site" description="Proton acceptor" evidence="6">
    <location>
        <position position="203"/>
    </location>
</feature>
<dbReference type="PROSITE" id="PS51635">
    <property type="entry name" value="PNPLA"/>
    <property type="match status" value="1"/>
</dbReference>
<feature type="domain" description="PNPLA" evidence="9">
    <location>
        <begin position="23"/>
        <end position="216"/>
    </location>
</feature>